<evidence type="ECO:0000313" key="3">
    <source>
        <dbReference type="Proteomes" id="UP001150879"/>
    </source>
</evidence>
<proteinExistence type="predicted"/>
<evidence type="ECO:0000256" key="1">
    <source>
        <dbReference type="SAM" id="MobiDB-lite"/>
    </source>
</evidence>
<name>A0A9W9JG13_9EURO</name>
<dbReference type="EMBL" id="JAPQKP010000004">
    <property type="protein sequence ID" value="KAJ5193666.1"/>
    <property type="molecule type" value="Genomic_DNA"/>
</dbReference>
<feature type="region of interest" description="Disordered" evidence="1">
    <location>
        <begin position="1"/>
        <end position="29"/>
    </location>
</feature>
<gene>
    <name evidence="2" type="ORF">N7472_006132</name>
</gene>
<dbReference type="Proteomes" id="UP001150879">
    <property type="component" value="Unassembled WGS sequence"/>
</dbReference>
<protein>
    <submittedName>
        <fullName evidence="2">Uncharacterized protein</fullName>
    </submittedName>
</protein>
<evidence type="ECO:0000313" key="2">
    <source>
        <dbReference type="EMBL" id="KAJ5193666.1"/>
    </source>
</evidence>
<dbReference type="AlphaFoldDB" id="A0A9W9JG13"/>
<accession>A0A9W9JG13</accession>
<sequence length="118" mass="13210">MSPIELPPSASEEADRRQSHDYPNMTKGNPIQEKVFYHRSFPSPTSGTDPIVSRDIAKCNRRVARDVGVSRYRIASMAARFRSAWLDTLVLPKAQGVRGLSPKARLEKGARLPFVCEL</sequence>
<reference evidence="2" key="1">
    <citation type="submission" date="2022-11" db="EMBL/GenBank/DDBJ databases">
        <authorList>
            <person name="Petersen C."/>
        </authorList>
    </citation>
    <scope>NUCLEOTIDE SEQUENCE</scope>
    <source>
        <strain evidence="2">IBT 16849</strain>
    </source>
</reference>
<organism evidence="2 3">
    <name type="scientific">Penicillium cf. griseofulvum</name>
    <dbReference type="NCBI Taxonomy" id="2972120"/>
    <lineage>
        <taxon>Eukaryota</taxon>
        <taxon>Fungi</taxon>
        <taxon>Dikarya</taxon>
        <taxon>Ascomycota</taxon>
        <taxon>Pezizomycotina</taxon>
        <taxon>Eurotiomycetes</taxon>
        <taxon>Eurotiomycetidae</taxon>
        <taxon>Eurotiales</taxon>
        <taxon>Aspergillaceae</taxon>
        <taxon>Penicillium</taxon>
    </lineage>
</organism>
<reference evidence="2" key="2">
    <citation type="journal article" date="2023" name="IMA Fungus">
        <title>Comparative genomic study of the Penicillium genus elucidates a diverse pangenome and 15 lateral gene transfer events.</title>
        <authorList>
            <person name="Petersen C."/>
            <person name="Sorensen T."/>
            <person name="Nielsen M.R."/>
            <person name="Sondergaard T.E."/>
            <person name="Sorensen J.L."/>
            <person name="Fitzpatrick D.A."/>
            <person name="Frisvad J.C."/>
            <person name="Nielsen K.L."/>
        </authorList>
    </citation>
    <scope>NUCLEOTIDE SEQUENCE</scope>
    <source>
        <strain evidence="2">IBT 16849</strain>
    </source>
</reference>
<dbReference type="OrthoDB" id="4387631at2759"/>
<comment type="caution">
    <text evidence="2">The sequence shown here is derived from an EMBL/GenBank/DDBJ whole genome shotgun (WGS) entry which is preliminary data.</text>
</comment>
<keyword evidence="3" id="KW-1185">Reference proteome</keyword>